<dbReference type="EMBL" id="ANOG01000184">
    <property type="protein sequence ID" value="EMI21854.1"/>
    <property type="molecule type" value="Genomic_DNA"/>
</dbReference>
<name>M5S6P6_9BACT</name>
<dbReference type="Proteomes" id="UP000011991">
    <property type="component" value="Unassembled WGS sequence"/>
</dbReference>
<reference evidence="1 2" key="1">
    <citation type="journal article" date="2013" name="Mar. Genomics">
        <title>Expression of sulfatases in Rhodopirellula baltica and the diversity of sulfatases in the genus Rhodopirellula.</title>
        <authorList>
            <person name="Wegner C.E."/>
            <person name="Richter-Heitmann T."/>
            <person name="Klindworth A."/>
            <person name="Klockow C."/>
            <person name="Richter M."/>
            <person name="Achstetter T."/>
            <person name="Glockner F.O."/>
            <person name="Harder J."/>
        </authorList>
    </citation>
    <scope>NUCLEOTIDE SEQUENCE [LARGE SCALE GENOMIC DNA]</scope>
    <source>
        <strain evidence="1 2">SM1</strain>
    </source>
</reference>
<accession>M5S6P6</accession>
<comment type="caution">
    <text evidence="1">The sequence shown here is derived from an EMBL/GenBank/DDBJ whole genome shotgun (WGS) entry which is preliminary data.</text>
</comment>
<sequence>MRSRVFDFFRCFQKQAAIRVYFDSRELGPALLFSIFRWISAAKHLCWHQLPVSFGFRHVPAPFMFLPQPSVAFF</sequence>
<dbReference type="AlphaFoldDB" id="M5S6P6"/>
<evidence type="ECO:0000313" key="1">
    <source>
        <dbReference type="EMBL" id="EMI21854.1"/>
    </source>
</evidence>
<keyword evidence="2" id="KW-1185">Reference proteome</keyword>
<evidence type="ECO:0000313" key="2">
    <source>
        <dbReference type="Proteomes" id="UP000011991"/>
    </source>
</evidence>
<organism evidence="1 2">
    <name type="scientific">Rhodopirellula maiorica SM1</name>
    <dbReference type="NCBI Taxonomy" id="1265738"/>
    <lineage>
        <taxon>Bacteria</taxon>
        <taxon>Pseudomonadati</taxon>
        <taxon>Planctomycetota</taxon>
        <taxon>Planctomycetia</taxon>
        <taxon>Pirellulales</taxon>
        <taxon>Pirellulaceae</taxon>
        <taxon>Novipirellula</taxon>
    </lineage>
</organism>
<gene>
    <name evidence="1" type="ORF">RMSM_01219</name>
</gene>
<proteinExistence type="predicted"/>
<protein>
    <submittedName>
        <fullName evidence="1">Uncharacterized protein</fullName>
    </submittedName>
</protein>